<sequence length="438" mass="47790">MTRVQSTVSTNGDPFLLDVSARSYKHQFANLYFMRLNKLRNAVKQRAAAKWADAGAVHVPKVLEVQKGQRSYIVGTVYMDMRLKPNILDDIGKDHNIAPATVPDKIFSDQDTILLEDESGRIKLIGDALQKFHIVTGVIMAALGCENVQGEFEVADLCFTEPAPRANLDAMDVDTSAEVALVSGLDFGGKQTDDMAYELMLDYLDSNLGDASDQELGGRVSRLIVLGNSLAPVSEEQEDEAPSEAATAALGSFLLDVCRQMPVHLLPGPSDPTGAMLPQQPIPGAIFGDVSRSDNLICETNPASLNIDNCNIIAIAGQNIHDIVKYTPREDRLAMARDTLRWRHIAPTAPDTLWCYPFYTKDPFALDASPHVYVIGNQPTFATELVQDENGLPIRIVLLPSFAQTGTMVMLDTETLDVRPITFQSAGWALPNGTSDDS</sequence>
<dbReference type="FunCoup" id="A0A165IZ33">
    <property type="interactions" value="410"/>
</dbReference>
<feature type="domain" description="DNA polymerase delta subunit OB-fold" evidence="11">
    <location>
        <begin position="27"/>
        <end position="156"/>
    </location>
</feature>
<evidence type="ECO:0000256" key="1">
    <source>
        <dbReference type="ARBA" id="ARBA00004123"/>
    </source>
</evidence>
<proteinExistence type="inferred from homology"/>
<feature type="domain" description="DNA polymerase alpha/delta/epsilon subunit B" evidence="10">
    <location>
        <begin position="179"/>
        <end position="383"/>
    </location>
</feature>
<dbReference type="AlphaFoldDB" id="A0A165IZ33"/>
<dbReference type="EC" id="2.7.7.7" evidence="3"/>
<evidence type="ECO:0000256" key="9">
    <source>
        <dbReference type="ARBA" id="ARBA00049244"/>
    </source>
</evidence>
<reference evidence="12 13" key="1">
    <citation type="journal article" date="2016" name="Mol. Biol. Evol.">
        <title>Comparative Genomics of Early-Diverging Mushroom-Forming Fungi Provides Insights into the Origins of Lignocellulose Decay Capabilities.</title>
        <authorList>
            <person name="Nagy L.G."/>
            <person name="Riley R."/>
            <person name="Tritt A."/>
            <person name="Adam C."/>
            <person name="Daum C."/>
            <person name="Floudas D."/>
            <person name="Sun H."/>
            <person name="Yadav J.S."/>
            <person name="Pangilinan J."/>
            <person name="Larsson K.H."/>
            <person name="Matsuura K."/>
            <person name="Barry K."/>
            <person name="Labutti K."/>
            <person name="Kuo R."/>
            <person name="Ohm R.A."/>
            <person name="Bhattacharya S.S."/>
            <person name="Shirouzu T."/>
            <person name="Yoshinaga Y."/>
            <person name="Martin F.M."/>
            <person name="Grigoriev I.V."/>
            <person name="Hibbett D.S."/>
        </authorList>
    </citation>
    <scope>NUCLEOTIDE SEQUENCE [LARGE SCALE GENOMIC DNA]</scope>
    <source>
        <strain evidence="12 13">HHB12029</strain>
    </source>
</reference>
<dbReference type="InterPro" id="IPR007185">
    <property type="entry name" value="DNA_pol_a/d/e_bsu"/>
</dbReference>
<dbReference type="GO" id="GO:0003677">
    <property type="term" value="F:DNA binding"/>
    <property type="evidence" value="ECO:0007669"/>
    <property type="project" value="InterPro"/>
</dbReference>
<evidence type="ECO:0000259" key="11">
    <source>
        <dbReference type="Pfam" id="PF18018"/>
    </source>
</evidence>
<dbReference type="InterPro" id="IPR024826">
    <property type="entry name" value="DNA_pol_delta/II_ssu"/>
</dbReference>
<dbReference type="OrthoDB" id="3763at2759"/>
<evidence type="ECO:0000259" key="10">
    <source>
        <dbReference type="Pfam" id="PF04042"/>
    </source>
</evidence>
<keyword evidence="4" id="KW-0808">Transferase</keyword>
<keyword evidence="13" id="KW-1185">Reference proteome</keyword>
<keyword evidence="7" id="KW-0239">DNA-directed DNA polymerase</keyword>
<dbReference type="Gene3D" id="2.40.50.430">
    <property type="match status" value="1"/>
</dbReference>
<evidence type="ECO:0000313" key="12">
    <source>
        <dbReference type="EMBL" id="KZV94084.1"/>
    </source>
</evidence>
<protein>
    <recommendedName>
        <fullName evidence="3">DNA-directed DNA polymerase</fullName>
        <ecNumber evidence="3">2.7.7.7</ecNumber>
    </recommendedName>
</protein>
<dbReference type="PANTHER" id="PTHR10416">
    <property type="entry name" value="DNA POLYMERASE DELTA SUBUNIT 2"/>
    <property type="match status" value="1"/>
</dbReference>
<evidence type="ECO:0000256" key="3">
    <source>
        <dbReference type="ARBA" id="ARBA00012417"/>
    </source>
</evidence>
<evidence type="ECO:0000256" key="7">
    <source>
        <dbReference type="ARBA" id="ARBA00022932"/>
    </source>
</evidence>
<dbReference type="Pfam" id="PF18018">
    <property type="entry name" value="DNA_pol_D_N"/>
    <property type="match status" value="1"/>
</dbReference>
<dbReference type="PANTHER" id="PTHR10416:SF0">
    <property type="entry name" value="DNA POLYMERASE DELTA SUBUNIT 2"/>
    <property type="match status" value="1"/>
</dbReference>
<dbReference type="GO" id="GO:0043625">
    <property type="term" value="C:delta DNA polymerase complex"/>
    <property type="evidence" value="ECO:0007669"/>
    <property type="project" value="TreeGrafter"/>
</dbReference>
<evidence type="ECO:0000256" key="5">
    <source>
        <dbReference type="ARBA" id="ARBA00022695"/>
    </source>
</evidence>
<dbReference type="Proteomes" id="UP000077266">
    <property type="component" value="Unassembled WGS sequence"/>
</dbReference>
<name>A0A165IZ33_EXIGL</name>
<keyword evidence="6" id="KW-0235">DNA replication</keyword>
<comment type="similarity">
    <text evidence="2">Belongs to the DNA polymerase delta/II small subunit family.</text>
</comment>
<evidence type="ECO:0000256" key="4">
    <source>
        <dbReference type="ARBA" id="ARBA00022679"/>
    </source>
</evidence>
<comment type="catalytic activity">
    <reaction evidence="9">
        <text>DNA(n) + a 2'-deoxyribonucleoside 5'-triphosphate = DNA(n+1) + diphosphate</text>
        <dbReference type="Rhea" id="RHEA:22508"/>
        <dbReference type="Rhea" id="RHEA-COMP:17339"/>
        <dbReference type="Rhea" id="RHEA-COMP:17340"/>
        <dbReference type="ChEBI" id="CHEBI:33019"/>
        <dbReference type="ChEBI" id="CHEBI:61560"/>
        <dbReference type="ChEBI" id="CHEBI:173112"/>
        <dbReference type="EC" id="2.7.7.7"/>
    </reaction>
</comment>
<accession>A0A165IZ33</accession>
<dbReference type="GO" id="GO:0003887">
    <property type="term" value="F:DNA-directed DNA polymerase activity"/>
    <property type="evidence" value="ECO:0007669"/>
    <property type="project" value="UniProtKB-KW"/>
</dbReference>
<dbReference type="EMBL" id="KV425979">
    <property type="protein sequence ID" value="KZV94084.1"/>
    <property type="molecule type" value="Genomic_DNA"/>
</dbReference>
<evidence type="ECO:0000256" key="8">
    <source>
        <dbReference type="ARBA" id="ARBA00023242"/>
    </source>
</evidence>
<dbReference type="InParanoid" id="A0A165IZ33"/>
<dbReference type="Pfam" id="PF04042">
    <property type="entry name" value="DNA_pol_E_B"/>
    <property type="match status" value="1"/>
</dbReference>
<evidence type="ECO:0000256" key="2">
    <source>
        <dbReference type="ARBA" id="ARBA00006035"/>
    </source>
</evidence>
<evidence type="ECO:0000313" key="13">
    <source>
        <dbReference type="Proteomes" id="UP000077266"/>
    </source>
</evidence>
<dbReference type="FunFam" id="2.40.50.430:FF:000002">
    <property type="entry name" value="DNA polymerase delta subunit"/>
    <property type="match status" value="1"/>
</dbReference>
<gene>
    <name evidence="12" type="ORF">EXIGLDRAFT_673445</name>
</gene>
<dbReference type="GO" id="GO:0006281">
    <property type="term" value="P:DNA repair"/>
    <property type="evidence" value="ECO:0007669"/>
    <property type="project" value="UniProtKB-ARBA"/>
</dbReference>
<dbReference type="STRING" id="1314781.A0A165IZ33"/>
<dbReference type="InterPro" id="IPR040663">
    <property type="entry name" value="DNA_pol_D_N"/>
</dbReference>
<keyword evidence="5" id="KW-0548">Nucleotidyltransferase</keyword>
<dbReference type="Gene3D" id="3.60.21.50">
    <property type="match status" value="1"/>
</dbReference>
<organism evidence="12 13">
    <name type="scientific">Exidia glandulosa HHB12029</name>
    <dbReference type="NCBI Taxonomy" id="1314781"/>
    <lineage>
        <taxon>Eukaryota</taxon>
        <taxon>Fungi</taxon>
        <taxon>Dikarya</taxon>
        <taxon>Basidiomycota</taxon>
        <taxon>Agaricomycotina</taxon>
        <taxon>Agaricomycetes</taxon>
        <taxon>Auriculariales</taxon>
        <taxon>Exidiaceae</taxon>
        <taxon>Exidia</taxon>
    </lineage>
</organism>
<dbReference type="GO" id="GO:0006273">
    <property type="term" value="P:lagging strand elongation"/>
    <property type="evidence" value="ECO:0007669"/>
    <property type="project" value="UniProtKB-ARBA"/>
</dbReference>
<comment type="subcellular location">
    <subcellularLocation>
        <location evidence="1">Nucleus</location>
    </subcellularLocation>
</comment>
<evidence type="ECO:0000256" key="6">
    <source>
        <dbReference type="ARBA" id="ARBA00022705"/>
    </source>
</evidence>
<keyword evidence="8" id="KW-0539">Nucleus</keyword>